<evidence type="ECO:0000313" key="1">
    <source>
        <dbReference type="EMBL" id="ROV94137.1"/>
    </source>
</evidence>
<reference evidence="1 2" key="1">
    <citation type="submission" date="2015-09" db="EMBL/GenBank/DDBJ databases">
        <title>Host preference determinants of Valsa canker pathogens revealed by comparative genomics.</title>
        <authorList>
            <person name="Yin Z."/>
            <person name="Huang L."/>
        </authorList>
    </citation>
    <scope>NUCLEOTIDE SEQUENCE [LARGE SCALE GENOMIC DNA]</scope>
    <source>
        <strain evidence="1 2">SXYLt</strain>
    </source>
</reference>
<gene>
    <name evidence="1" type="ORF">VPNG_09363</name>
</gene>
<keyword evidence="2" id="KW-1185">Reference proteome</keyword>
<dbReference type="InParanoid" id="A0A423VSS6"/>
<dbReference type="Proteomes" id="UP000285146">
    <property type="component" value="Unassembled WGS sequence"/>
</dbReference>
<evidence type="ECO:0000313" key="2">
    <source>
        <dbReference type="Proteomes" id="UP000285146"/>
    </source>
</evidence>
<protein>
    <submittedName>
        <fullName evidence="1">Uncharacterized protein</fullName>
    </submittedName>
</protein>
<dbReference type="AlphaFoldDB" id="A0A423VSS6"/>
<comment type="caution">
    <text evidence="1">The sequence shown here is derived from an EMBL/GenBank/DDBJ whole genome shotgun (WGS) entry which is preliminary data.</text>
</comment>
<organism evidence="1 2">
    <name type="scientific">Cytospora leucostoma</name>
    <dbReference type="NCBI Taxonomy" id="1230097"/>
    <lineage>
        <taxon>Eukaryota</taxon>
        <taxon>Fungi</taxon>
        <taxon>Dikarya</taxon>
        <taxon>Ascomycota</taxon>
        <taxon>Pezizomycotina</taxon>
        <taxon>Sordariomycetes</taxon>
        <taxon>Sordariomycetidae</taxon>
        <taxon>Diaporthales</taxon>
        <taxon>Cytosporaceae</taxon>
        <taxon>Cytospora</taxon>
    </lineage>
</organism>
<sequence length="241" mass="26444">MTFEVRDIDGHVLEAQDGISTILSKGAMVFLTECMPASTIQPPKDLSLEPGCIQEVPPTNSQEVQVPPPRKLPFTSVSTNAAIATAQSASPSRSPLTGCPEMANGESRTAVQEVSPPLSMEDGSASAVKKKHAAVQTVESDDTIKVEMKDRSANTSTNCVDAAVESAEHDDRRLPYSQSLELVSWTMFRYEEQLKKAVNVLRTSDISREDYRDKAQLAAHYLLDLERELRQMCEKALTNMS</sequence>
<proteinExistence type="predicted"/>
<dbReference type="EMBL" id="LKEB01000077">
    <property type="protein sequence ID" value="ROV94137.1"/>
    <property type="molecule type" value="Genomic_DNA"/>
</dbReference>
<accession>A0A423VSS6</accession>
<name>A0A423VSS6_9PEZI</name>